<keyword evidence="2" id="KW-1185">Reference proteome</keyword>
<accession>A0AAU9IYQ6</accession>
<name>A0AAU9IYQ6_9CILI</name>
<comment type="caution">
    <text evidence="1">The sequence shown here is derived from an EMBL/GenBank/DDBJ whole genome shotgun (WGS) entry which is preliminary data.</text>
</comment>
<sequence length="98" mass="11050">MVWSCSTIACHNTSLIKLPWRWVSFDCSCSGLLGDCNHQSYKLILHDWRISQDFCNDFGYIGSVASAFFSCIRVISFKSDAILKDIGIRAFNISKFAA</sequence>
<organism evidence="1 2">
    <name type="scientific">Blepharisma stoltei</name>
    <dbReference type="NCBI Taxonomy" id="1481888"/>
    <lineage>
        <taxon>Eukaryota</taxon>
        <taxon>Sar</taxon>
        <taxon>Alveolata</taxon>
        <taxon>Ciliophora</taxon>
        <taxon>Postciliodesmatophora</taxon>
        <taxon>Heterotrichea</taxon>
        <taxon>Heterotrichida</taxon>
        <taxon>Blepharismidae</taxon>
        <taxon>Blepharisma</taxon>
    </lineage>
</organism>
<evidence type="ECO:0000313" key="2">
    <source>
        <dbReference type="Proteomes" id="UP001162131"/>
    </source>
</evidence>
<proteinExistence type="predicted"/>
<dbReference type="EMBL" id="CAJZBQ010000018">
    <property type="protein sequence ID" value="CAG9317250.1"/>
    <property type="molecule type" value="Genomic_DNA"/>
</dbReference>
<protein>
    <submittedName>
        <fullName evidence="1">Uncharacterized protein</fullName>
    </submittedName>
</protein>
<gene>
    <name evidence="1" type="ORF">BSTOLATCC_MIC18504</name>
</gene>
<reference evidence="1" key="1">
    <citation type="submission" date="2021-09" db="EMBL/GenBank/DDBJ databases">
        <authorList>
            <consortium name="AG Swart"/>
            <person name="Singh M."/>
            <person name="Singh A."/>
            <person name="Seah K."/>
            <person name="Emmerich C."/>
        </authorList>
    </citation>
    <scope>NUCLEOTIDE SEQUENCE</scope>
    <source>
        <strain evidence="1">ATCC30299</strain>
    </source>
</reference>
<evidence type="ECO:0000313" key="1">
    <source>
        <dbReference type="EMBL" id="CAG9317250.1"/>
    </source>
</evidence>
<dbReference type="Proteomes" id="UP001162131">
    <property type="component" value="Unassembled WGS sequence"/>
</dbReference>
<dbReference type="AlphaFoldDB" id="A0AAU9IYQ6"/>